<feature type="transmembrane region" description="Helical" evidence="1">
    <location>
        <begin position="90"/>
        <end position="113"/>
    </location>
</feature>
<gene>
    <name evidence="2" type="ORF">I41_20600</name>
</gene>
<feature type="transmembrane region" description="Helical" evidence="1">
    <location>
        <begin position="67"/>
        <end position="84"/>
    </location>
</feature>
<dbReference type="OrthoDB" id="5292742at2"/>
<proteinExistence type="predicted"/>
<dbReference type="Proteomes" id="UP000317909">
    <property type="component" value="Chromosome"/>
</dbReference>
<dbReference type="AlphaFoldDB" id="A0A517TWX2"/>
<keyword evidence="1" id="KW-0472">Membrane</keyword>
<dbReference type="EMBL" id="CP036339">
    <property type="protein sequence ID" value="QDT72875.1"/>
    <property type="molecule type" value="Genomic_DNA"/>
</dbReference>
<sequence>MNVTYACSSCDAAVRQEFDEESKSLACPACRHEITLPEGAVSGERVRRCLVCPSHDLYMRKDFPQRLGVLLVGIGIVGSSIAWYNANLPWTFGILFATALADLLLFMFVGNALMCYRCSAQYRGVAEMETHGQFDLETHEKYRQIAARTSHIASSPPS</sequence>
<dbReference type="Gene3D" id="2.20.28.30">
    <property type="entry name" value="RNA polymerase ii, chain L"/>
    <property type="match status" value="1"/>
</dbReference>
<dbReference type="KEGG" id="llh:I41_20600"/>
<protein>
    <submittedName>
        <fullName evidence="2">Uncharacterized protein</fullName>
    </submittedName>
</protein>
<evidence type="ECO:0000313" key="3">
    <source>
        <dbReference type="Proteomes" id="UP000317909"/>
    </source>
</evidence>
<name>A0A517TWX2_9BACT</name>
<keyword evidence="1" id="KW-1133">Transmembrane helix</keyword>
<keyword evidence="3" id="KW-1185">Reference proteome</keyword>
<accession>A0A517TWX2</accession>
<reference evidence="2 3" key="1">
    <citation type="submission" date="2019-02" db="EMBL/GenBank/DDBJ databases">
        <title>Deep-cultivation of Planctomycetes and their phenomic and genomic characterization uncovers novel biology.</title>
        <authorList>
            <person name="Wiegand S."/>
            <person name="Jogler M."/>
            <person name="Boedeker C."/>
            <person name="Pinto D."/>
            <person name="Vollmers J."/>
            <person name="Rivas-Marin E."/>
            <person name="Kohn T."/>
            <person name="Peeters S.H."/>
            <person name="Heuer A."/>
            <person name="Rast P."/>
            <person name="Oberbeckmann S."/>
            <person name="Bunk B."/>
            <person name="Jeske O."/>
            <person name="Meyerdierks A."/>
            <person name="Storesund J.E."/>
            <person name="Kallscheuer N."/>
            <person name="Luecker S."/>
            <person name="Lage O.M."/>
            <person name="Pohl T."/>
            <person name="Merkel B.J."/>
            <person name="Hornburger P."/>
            <person name="Mueller R.-W."/>
            <person name="Bruemmer F."/>
            <person name="Labrenz M."/>
            <person name="Spormann A.M."/>
            <person name="Op den Camp H."/>
            <person name="Overmann J."/>
            <person name="Amann R."/>
            <person name="Jetten M.S.M."/>
            <person name="Mascher T."/>
            <person name="Medema M.H."/>
            <person name="Devos D.P."/>
            <person name="Kaster A.-K."/>
            <person name="Ovreas L."/>
            <person name="Rohde M."/>
            <person name="Galperin M.Y."/>
            <person name="Jogler C."/>
        </authorList>
    </citation>
    <scope>NUCLEOTIDE SEQUENCE [LARGE SCALE GENOMIC DNA]</scope>
    <source>
        <strain evidence="2 3">I41</strain>
    </source>
</reference>
<evidence type="ECO:0000256" key="1">
    <source>
        <dbReference type="SAM" id="Phobius"/>
    </source>
</evidence>
<keyword evidence="1" id="KW-0812">Transmembrane</keyword>
<organism evidence="2 3">
    <name type="scientific">Lacipirellula limnantheis</name>
    <dbReference type="NCBI Taxonomy" id="2528024"/>
    <lineage>
        <taxon>Bacteria</taxon>
        <taxon>Pseudomonadati</taxon>
        <taxon>Planctomycetota</taxon>
        <taxon>Planctomycetia</taxon>
        <taxon>Pirellulales</taxon>
        <taxon>Lacipirellulaceae</taxon>
        <taxon>Lacipirellula</taxon>
    </lineage>
</organism>
<dbReference type="RefSeq" id="WP_145436308.1">
    <property type="nucleotide sequence ID" value="NZ_CP036339.1"/>
</dbReference>
<evidence type="ECO:0000313" key="2">
    <source>
        <dbReference type="EMBL" id="QDT72875.1"/>
    </source>
</evidence>